<gene>
    <name evidence="3" type="ORF">F53441_111</name>
</gene>
<feature type="region of interest" description="Disordered" evidence="1">
    <location>
        <begin position="1024"/>
        <end position="1050"/>
    </location>
</feature>
<keyword evidence="4" id="KW-1185">Reference proteome</keyword>
<proteinExistence type="predicted"/>
<evidence type="ECO:0000256" key="1">
    <source>
        <dbReference type="SAM" id="MobiDB-lite"/>
    </source>
</evidence>
<evidence type="ECO:0000313" key="4">
    <source>
        <dbReference type="Proteomes" id="UP000605986"/>
    </source>
</evidence>
<feature type="region of interest" description="Disordered" evidence="1">
    <location>
        <begin position="770"/>
        <end position="812"/>
    </location>
</feature>
<reference evidence="3" key="1">
    <citation type="submission" date="2020-01" db="EMBL/GenBank/DDBJ databases">
        <title>Identification and distribution of gene clusters putatively required for synthesis of sphingolipid metabolism inhibitors in phylogenetically diverse species of the filamentous fungus Fusarium.</title>
        <authorList>
            <person name="Kim H.-S."/>
            <person name="Busman M."/>
            <person name="Brown D.W."/>
            <person name="Divon H."/>
            <person name="Uhlig S."/>
            <person name="Proctor R.H."/>
        </authorList>
    </citation>
    <scope>NUCLEOTIDE SEQUENCE</scope>
    <source>
        <strain evidence="3">NRRL 53441</strain>
    </source>
</reference>
<organism evidence="3 4">
    <name type="scientific">Fusarium austroafricanum</name>
    <dbReference type="NCBI Taxonomy" id="2364996"/>
    <lineage>
        <taxon>Eukaryota</taxon>
        <taxon>Fungi</taxon>
        <taxon>Dikarya</taxon>
        <taxon>Ascomycota</taxon>
        <taxon>Pezizomycotina</taxon>
        <taxon>Sordariomycetes</taxon>
        <taxon>Hypocreomycetidae</taxon>
        <taxon>Hypocreales</taxon>
        <taxon>Nectriaceae</taxon>
        <taxon>Fusarium</taxon>
        <taxon>Fusarium concolor species complex</taxon>
    </lineage>
</organism>
<keyword evidence="2" id="KW-0472">Membrane</keyword>
<dbReference type="AlphaFoldDB" id="A0A8H4P5J0"/>
<evidence type="ECO:0000313" key="3">
    <source>
        <dbReference type="EMBL" id="KAF4458103.1"/>
    </source>
</evidence>
<feature type="transmembrane region" description="Helical" evidence="2">
    <location>
        <begin position="561"/>
        <end position="582"/>
    </location>
</feature>
<dbReference type="Proteomes" id="UP000605986">
    <property type="component" value="Unassembled WGS sequence"/>
</dbReference>
<name>A0A8H4P5J0_9HYPO</name>
<feature type="compositionally biased region" description="Polar residues" evidence="1">
    <location>
        <begin position="925"/>
        <end position="936"/>
    </location>
</feature>
<comment type="caution">
    <text evidence="3">The sequence shown here is derived from an EMBL/GenBank/DDBJ whole genome shotgun (WGS) entry which is preliminary data.</text>
</comment>
<feature type="transmembrane region" description="Helical" evidence="2">
    <location>
        <begin position="99"/>
        <end position="122"/>
    </location>
</feature>
<dbReference type="OrthoDB" id="3692311at2759"/>
<dbReference type="EMBL" id="JAADJG010000004">
    <property type="protein sequence ID" value="KAF4458103.1"/>
    <property type="molecule type" value="Genomic_DNA"/>
</dbReference>
<feature type="transmembrane region" description="Helical" evidence="2">
    <location>
        <begin position="164"/>
        <end position="181"/>
    </location>
</feature>
<evidence type="ECO:0000256" key="2">
    <source>
        <dbReference type="SAM" id="Phobius"/>
    </source>
</evidence>
<protein>
    <submittedName>
        <fullName evidence="3">Uncharacterized protein</fullName>
    </submittedName>
</protein>
<accession>A0A8H4P5J0</accession>
<keyword evidence="2" id="KW-1133">Transmembrane helix</keyword>
<feature type="region of interest" description="Disordered" evidence="1">
    <location>
        <begin position="906"/>
        <end position="938"/>
    </location>
</feature>
<sequence length="1247" mass="140601">MSYEPVPEYSPGDNQKTFEAIEQTSTPFSSIAAYRIGDKSSIPLDWHHGPHTLRLPKLEAILMWTWDILLTLTPACFFALILAAIRLDKQPISPYGEMVVNLTLLSPSVYPIIFAAVASRFFKNFARWRLEKRRGIELATLEQIFGSQSLASALERLLFVRTRIPLGIIIVMTWSLSPLGGQSAARLLRKDGSSQTGTVYYPRDAHQGLEIFDGDLNGPAAFYRPSLSSSQRQQGSATDPWDWPKIPKWPSGLQTYDTRVIDTDGLQSGNESYASMLGVQIQGLDILSEEAQYNFSVKTSYYDFNCSPPEVGVYMNKSKVAFPKAWKNLTQVFFSNDEIETFAAFISYPDLAYRNKSKPVLLNDLPSGYLVFSIINSISNINVSSEWKLTNFNCSMRPVVVETDLLCNSSTISTSCGATHQKRVNHRYTSQDMQYLGSLSELTYEAAIDYEDGIAYEDGIHRQWRKVEGSTYPSLTKEYLLDSIDDPDEQFTKFSREQFSSRMAIAFNTFISSALYYEYHLSSTYRSQPSWGRLNSNSGDMGHTEATITTPEALYRTNGKWVIILILTTECFAILAILGLILQSFIRGPDILGFASSLTRENPYMDLPPGGTALDGPARARALGKLRVHLADVASTEDTGVEYDENNPALRKGEYCFEVYLTEQDLHDHLGRRNGSRLHGVIPFHAACYELLHKAAAPQKIDLTLLYEVLTRSHPNEQSDPRYALSGRCESVSSLYYPHWFLPLKSVYVVASPSDPDCIGEIMEEVLDKVQKPKHKKDNKPPPNAHTRPSSHRQPPPNPPSGSSQRYQADQYQHHWESTYGSQQAALSASQEGTFYADREGAFYANEKGILHVTQQGTFYMNDQGVTYSPCDQGALHPSQPWAQYSTQEEPPYKKYRWAPYANHREGQHSNLEGSGPQRNKRGTPHQNTTPSNNSAPEEISDEAWDHIFTTQFAWIAEFLPSKEELDRRQIDRIALKKALLDLRGGRGEGDRKTLNGLRNRWRIWKLCTALLKKCSRRAEEREAVKAKQAAGPKVRTKEPAPPKQSQVQVSRENGLPPLVFSQTSTWMLKTKAVGMMDFFRKPMKGSKPLPCEPSSWKYDSIVNPSPMETLTIAARPTDLSNIVSLGVDDQMQRFEIQLDNNGRKTSHSIGPRSNTMKYLHFDKENQPEHIDSCYVTTMRKVPVGLRFVTNKHRQIIIGKPGADKLRYPPEGSLDQCLTGIFCQWSERDSPNSRLTALGVYYASTKA</sequence>
<feature type="transmembrane region" description="Helical" evidence="2">
    <location>
        <begin position="61"/>
        <end position="87"/>
    </location>
</feature>
<keyword evidence="2" id="KW-0812">Transmembrane</keyword>